<dbReference type="InterPro" id="IPR016040">
    <property type="entry name" value="NAD(P)-bd_dom"/>
</dbReference>
<evidence type="ECO:0000259" key="1">
    <source>
        <dbReference type="Pfam" id="PF13460"/>
    </source>
</evidence>
<organism evidence="2 3">
    <name type="scientific">Mycolicibacterium iranicum</name>
    <name type="common">Mycobacterium iranicum</name>
    <dbReference type="NCBI Taxonomy" id="912594"/>
    <lineage>
        <taxon>Bacteria</taxon>
        <taxon>Bacillati</taxon>
        <taxon>Actinomycetota</taxon>
        <taxon>Actinomycetes</taxon>
        <taxon>Mycobacteriales</taxon>
        <taxon>Mycobacteriaceae</taxon>
        <taxon>Mycolicibacterium</taxon>
    </lineage>
</organism>
<dbReference type="SUPFAM" id="SSF51735">
    <property type="entry name" value="NAD(P)-binding Rossmann-fold domains"/>
    <property type="match status" value="1"/>
</dbReference>
<keyword evidence="3" id="KW-1185">Reference proteome</keyword>
<gene>
    <name evidence="2" type="ORF">FHR72_004287</name>
</gene>
<comment type="caution">
    <text evidence="2">The sequence shown here is derived from an EMBL/GenBank/DDBJ whole genome shotgun (WGS) entry which is preliminary data.</text>
</comment>
<dbReference type="Proteomes" id="UP000550501">
    <property type="component" value="Unassembled WGS sequence"/>
</dbReference>
<evidence type="ECO:0000313" key="3">
    <source>
        <dbReference type="Proteomes" id="UP000550501"/>
    </source>
</evidence>
<dbReference type="PANTHER" id="PTHR43162">
    <property type="match status" value="1"/>
</dbReference>
<feature type="domain" description="NAD(P)-binding" evidence="1">
    <location>
        <begin position="6"/>
        <end position="184"/>
    </location>
</feature>
<reference evidence="2 3" key="1">
    <citation type="submission" date="2020-08" db="EMBL/GenBank/DDBJ databases">
        <title>The Agave Microbiome: Exploring the role of microbial communities in plant adaptations to desert environments.</title>
        <authorList>
            <person name="Partida-Martinez L.P."/>
        </authorList>
    </citation>
    <scope>NUCLEOTIDE SEQUENCE [LARGE SCALE GENOMIC DNA]</scope>
    <source>
        <strain evidence="2 3">AT2.18</strain>
    </source>
</reference>
<dbReference type="RefSeq" id="WP_183471825.1">
    <property type="nucleotide sequence ID" value="NZ_JACHVU010000011.1"/>
</dbReference>
<dbReference type="InterPro" id="IPR036291">
    <property type="entry name" value="NAD(P)-bd_dom_sf"/>
</dbReference>
<dbReference type="Gene3D" id="3.90.25.10">
    <property type="entry name" value="UDP-galactose 4-epimerase, domain 1"/>
    <property type="match status" value="1"/>
</dbReference>
<evidence type="ECO:0000313" key="2">
    <source>
        <dbReference type="EMBL" id="MBB2992783.1"/>
    </source>
</evidence>
<sequence>MLLITGPTGNVGYELCETLQRHHRPKWRVGSRHPERLTVWPRAEVVHLDFFDPATWGGALNGVTELFLLFPLPGNRAARQAIIPFLRAAERKGCRAVVYVSVFGADRARYIPHHAVEDALGRSGMSATVLRCSFFMQNLHRAISTHGVDIAERGELFVPAGRGATTFLDARDAAEVAAAVLRDPGSIRDRVYHLTGPEPLTMAQVAAALSDALGRPIRYTNPGLVRFAARLRSRDVGWDSIVFMAAVYTLTRLGRNQPVTDDVERLLGRPPRALPEFLADSAWRWRQHAWT</sequence>
<dbReference type="PANTHER" id="PTHR43162:SF1">
    <property type="entry name" value="PRESTALK A DIFFERENTIATION PROTEIN A"/>
    <property type="match status" value="1"/>
</dbReference>
<dbReference type="AlphaFoldDB" id="A0A839QB51"/>
<dbReference type="InterPro" id="IPR051604">
    <property type="entry name" value="Ergot_Alk_Oxidoreductase"/>
</dbReference>
<name>A0A839QB51_MYCIR</name>
<protein>
    <submittedName>
        <fullName evidence="2">Uncharacterized protein YbjT (DUF2867 family)</fullName>
    </submittedName>
</protein>
<proteinExistence type="predicted"/>
<dbReference type="EMBL" id="JACHVU010000011">
    <property type="protein sequence ID" value="MBB2992783.1"/>
    <property type="molecule type" value="Genomic_DNA"/>
</dbReference>
<dbReference type="Pfam" id="PF13460">
    <property type="entry name" value="NAD_binding_10"/>
    <property type="match status" value="1"/>
</dbReference>
<dbReference type="Gene3D" id="3.40.50.720">
    <property type="entry name" value="NAD(P)-binding Rossmann-like Domain"/>
    <property type="match status" value="1"/>
</dbReference>
<accession>A0A839QB51</accession>